<feature type="compositionally biased region" description="Polar residues" evidence="2">
    <location>
        <begin position="21"/>
        <end position="35"/>
    </location>
</feature>
<dbReference type="PANTHER" id="PTHR34210:SF1">
    <property type="entry name" value="OS03G0274700 PROTEIN"/>
    <property type="match status" value="1"/>
</dbReference>
<evidence type="ECO:0000313" key="3">
    <source>
        <dbReference type="EMBL" id="WOK97853.1"/>
    </source>
</evidence>
<feature type="region of interest" description="Disordered" evidence="2">
    <location>
        <begin position="18"/>
        <end position="86"/>
    </location>
</feature>
<protein>
    <submittedName>
        <fullName evidence="3">Uncharacterized protein</fullName>
    </submittedName>
</protein>
<feature type="coiled-coil region" evidence="1">
    <location>
        <begin position="152"/>
        <end position="183"/>
    </location>
</feature>
<accession>A0AAQ3Q4W4</accession>
<dbReference type="PANTHER" id="PTHR34210">
    <property type="entry name" value="OS01G0252900 PROTEIN"/>
    <property type="match status" value="1"/>
</dbReference>
<dbReference type="AlphaFoldDB" id="A0AAQ3Q4W4"/>
<organism evidence="3 4">
    <name type="scientific">Canna indica</name>
    <name type="common">Indian-shot</name>
    <dbReference type="NCBI Taxonomy" id="4628"/>
    <lineage>
        <taxon>Eukaryota</taxon>
        <taxon>Viridiplantae</taxon>
        <taxon>Streptophyta</taxon>
        <taxon>Embryophyta</taxon>
        <taxon>Tracheophyta</taxon>
        <taxon>Spermatophyta</taxon>
        <taxon>Magnoliopsida</taxon>
        <taxon>Liliopsida</taxon>
        <taxon>Zingiberales</taxon>
        <taxon>Cannaceae</taxon>
        <taxon>Canna</taxon>
    </lineage>
</organism>
<keyword evidence="4" id="KW-1185">Reference proteome</keyword>
<keyword evidence="1" id="KW-0175">Coiled coil</keyword>
<dbReference type="Proteomes" id="UP001327560">
    <property type="component" value="Chromosome 2"/>
</dbReference>
<name>A0AAQ3Q4W4_9LILI</name>
<dbReference type="EMBL" id="CP136891">
    <property type="protein sequence ID" value="WOK97853.1"/>
    <property type="molecule type" value="Genomic_DNA"/>
</dbReference>
<gene>
    <name evidence="3" type="ORF">Cni_G06561</name>
</gene>
<feature type="region of interest" description="Disordered" evidence="2">
    <location>
        <begin position="259"/>
        <end position="284"/>
    </location>
</feature>
<feature type="compositionally biased region" description="Polar residues" evidence="2">
    <location>
        <begin position="69"/>
        <end position="79"/>
    </location>
</feature>
<evidence type="ECO:0000256" key="2">
    <source>
        <dbReference type="SAM" id="MobiDB-lite"/>
    </source>
</evidence>
<reference evidence="3 4" key="1">
    <citation type="submission" date="2023-10" db="EMBL/GenBank/DDBJ databases">
        <title>Chromosome-scale genome assembly provides insights into flower coloration mechanisms of Canna indica.</title>
        <authorList>
            <person name="Li C."/>
        </authorList>
    </citation>
    <scope>NUCLEOTIDE SEQUENCE [LARGE SCALE GENOMIC DNA]</scope>
    <source>
        <tissue evidence="3">Flower</tissue>
    </source>
</reference>
<proteinExistence type="predicted"/>
<evidence type="ECO:0000313" key="4">
    <source>
        <dbReference type="Proteomes" id="UP001327560"/>
    </source>
</evidence>
<sequence length="284" mass="32092">MRRQGQYSDSGINPMVAAQMQHMSGQRLQLNSGSSHFAGGSDSFRSSEEHQYMSSKSEGQWQWDRDGQKGSNQISSQSYKEGHGNDISRTLYEGQMSDSKLGMEMQGTKDPRAHARQDELEGRFDDSTFPQTFEGLEQNFFNDLMNLTKEQHEAEDRENARHRERLNEINVQYQEKLMAVRARQATHREEFLRKDAQVRHQQYQQATGNSYQTNAGVSDAHGFGSSANATNTFVDAHRGYAAGHYESYGERAEYAGGARGRGFGSRGQHSGGRAYSSRGRGRYF</sequence>
<evidence type="ECO:0000256" key="1">
    <source>
        <dbReference type="SAM" id="Coils"/>
    </source>
</evidence>